<feature type="transmembrane region" description="Helical" evidence="9">
    <location>
        <begin position="77"/>
        <end position="95"/>
    </location>
</feature>
<comment type="similarity">
    <text evidence="2 9">Belongs to the Tim17/Tim22/Tim23 family.</text>
</comment>
<proteinExistence type="inferred from homology"/>
<dbReference type="GO" id="GO:0045039">
    <property type="term" value="P:protein insertion into mitochondrial inner membrane"/>
    <property type="evidence" value="ECO:0007669"/>
    <property type="project" value="UniProtKB-UniRule"/>
</dbReference>
<protein>
    <recommendedName>
        <fullName evidence="9">Mitochondrial import inner membrane translocase subunit TIM22</fullName>
    </recommendedName>
</protein>
<comment type="subunit">
    <text evidence="9">Component of the TIM22 complex.</text>
</comment>
<keyword evidence="9" id="KW-0653">Protein transport</keyword>
<keyword evidence="3 9" id="KW-0812">Transmembrane</keyword>
<name>A0A183C0T8_GLOPA</name>
<keyword evidence="6 9" id="KW-0496">Mitochondrion</keyword>
<dbReference type="Pfam" id="PF02466">
    <property type="entry name" value="Tim17"/>
    <property type="match status" value="1"/>
</dbReference>
<keyword evidence="9" id="KW-0811">Translocation</keyword>
<keyword evidence="7 9" id="KW-0472">Membrane</keyword>
<comment type="subcellular location">
    <subcellularLocation>
        <location evidence="1 9">Mitochondrion inner membrane</location>
        <topology evidence="1 9">Multi-pass membrane protein</topology>
    </subcellularLocation>
</comment>
<comment type="function">
    <text evidence="8 9">Essential core component of the TIM22 complex, a complex that mediates the import and insertion of multi-pass transmembrane proteins into the mitochondrial inner membrane. In the TIM22 complex, it constitutes the voltage-activated and signal-gated channel. Forms a twin-pore translocase that uses the membrane potential as external driving force in 2 voltage-dependent steps.</text>
</comment>
<evidence type="ECO:0000313" key="10">
    <source>
        <dbReference type="Proteomes" id="UP000050741"/>
    </source>
</evidence>
<evidence type="ECO:0000313" key="11">
    <source>
        <dbReference type="WBParaSite" id="GPLIN_000648100"/>
    </source>
</evidence>
<dbReference type="InterPro" id="IPR039175">
    <property type="entry name" value="TIM22"/>
</dbReference>
<keyword evidence="5 9" id="KW-1133">Transmembrane helix</keyword>
<keyword evidence="10" id="KW-1185">Reference proteome</keyword>
<dbReference type="GO" id="GO:0042721">
    <property type="term" value="C:TIM22 mitochondrial import inner membrane insertion complex"/>
    <property type="evidence" value="ECO:0007669"/>
    <property type="project" value="UniProtKB-UniRule"/>
</dbReference>
<dbReference type="Proteomes" id="UP000050741">
    <property type="component" value="Unassembled WGS sequence"/>
</dbReference>
<evidence type="ECO:0000256" key="3">
    <source>
        <dbReference type="ARBA" id="ARBA00022692"/>
    </source>
</evidence>
<evidence type="ECO:0000256" key="9">
    <source>
        <dbReference type="RuleBase" id="RU367038"/>
    </source>
</evidence>
<dbReference type="GO" id="GO:0008320">
    <property type="term" value="F:protein transmembrane transporter activity"/>
    <property type="evidence" value="ECO:0007669"/>
    <property type="project" value="UniProtKB-UniRule"/>
</dbReference>
<reference evidence="11" key="2">
    <citation type="submission" date="2016-06" db="UniProtKB">
        <authorList>
            <consortium name="WormBaseParasite"/>
        </authorList>
    </citation>
    <scope>IDENTIFICATION</scope>
</reference>
<keyword evidence="9" id="KW-0813">Transport</keyword>
<comment type="caution">
    <text evidence="9">Lacks conserved residue(s) required for the propagation of feature annotation.</text>
</comment>
<evidence type="ECO:0000256" key="4">
    <source>
        <dbReference type="ARBA" id="ARBA00022792"/>
    </source>
</evidence>
<dbReference type="PANTHER" id="PTHR14110:SF0">
    <property type="entry name" value="MITOCHONDRIAL IMPORT INNER MEMBRANE TRANSLOCASE SUBUNIT TIM22"/>
    <property type="match status" value="1"/>
</dbReference>
<sequence>MVCPPFFERAPSIINKPDGAKSGGPLLAQPLPPSVFLFAGTECILETTRAKSDWKNGTFSGAIVGGLLGLRGGLQPAVLGAAGFAAFSTAIEFYMRR</sequence>
<evidence type="ECO:0000256" key="2">
    <source>
        <dbReference type="ARBA" id="ARBA00008444"/>
    </source>
</evidence>
<evidence type="ECO:0000256" key="1">
    <source>
        <dbReference type="ARBA" id="ARBA00004448"/>
    </source>
</evidence>
<evidence type="ECO:0000256" key="8">
    <source>
        <dbReference type="ARBA" id="ARBA00024713"/>
    </source>
</evidence>
<dbReference type="WBParaSite" id="GPLIN_000648100">
    <property type="protein sequence ID" value="GPLIN_000648100"/>
    <property type="gene ID" value="GPLIN_000648100"/>
</dbReference>
<dbReference type="AlphaFoldDB" id="A0A183C0T8"/>
<organism evidence="10 11">
    <name type="scientific">Globodera pallida</name>
    <name type="common">Potato cyst nematode worm</name>
    <name type="synonym">Heterodera pallida</name>
    <dbReference type="NCBI Taxonomy" id="36090"/>
    <lineage>
        <taxon>Eukaryota</taxon>
        <taxon>Metazoa</taxon>
        <taxon>Ecdysozoa</taxon>
        <taxon>Nematoda</taxon>
        <taxon>Chromadorea</taxon>
        <taxon>Rhabditida</taxon>
        <taxon>Tylenchina</taxon>
        <taxon>Tylenchomorpha</taxon>
        <taxon>Tylenchoidea</taxon>
        <taxon>Heteroderidae</taxon>
        <taxon>Heteroderinae</taxon>
        <taxon>Globodera</taxon>
    </lineage>
</organism>
<keyword evidence="4 9" id="KW-0999">Mitochondrion inner membrane</keyword>
<reference evidence="10" key="1">
    <citation type="submission" date="2014-05" db="EMBL/GenBank/DDBJ databases">
        <title>The genome and life-stage specific transcriptomes of Globodera pallida elucidate key aspects of plant parasitism by a cyst nematode.</title>
        <authorList>
            <person name="Cotton J.A."/>
            <person name="Lilley C.J."/>
            <person name="Jones L.M."/>
            <person name="Kikuchi T."/>
            <person name="Reid A.J."/>
            <person name="Thorpe P."/>
            <person name="Tsai I.J."/>
            <person name="Beasley H."/>
            <person name="Blok V."/>
            <person name="Cock P.J.A."/>
            <person name="Van den Akker S.E."/>
            <person name="Holroyd N."/>
            <person name="Hunt M."/>
            <person name="Mantelin S."/>
            <person name="Naghra H."/>
            <person name="Pain A."/>
            <person name="Palomares-Rius J.E."/>
            <person name="Zarowiecki M."/>
            <person name="Berriman M."/>
            <person name="Jones J.T."/>
            <person name="Urwin P.E."/>
        </authorList>
    </citation>
    <scope>NUCLEOTIDE SEQUENCE [LARGE SCALE GENOMIC DNA]</scope>
    <source>
        <strain evidence="10">Lindley</strain>
    </source>
</reference>
<evidence type="ECO:0000256" key="5">
    <source>
        <dbReference type="ARBA" id="ARBA00022989"/>
    </source>
</evidence>
<dbReference type="GO" id="GO:0030943">
    <property type="term" value="F:mitochondrion targeting sequence binding"/>
    <property type="evidence" value="ECO:0007669"/>
    <property type="project" value="TreeGrafter"/>
</dbReference>
<evidence type="ECO:0000256" key="7">
    <source>
        <dbReference type="ARBA" id="ARBA00023136"/>
    </source>
</evidence>
<evidence type="ECO:0000256" key="6">
    <source>
        <dbReference type="ARBA" id="ARBA00023128"/>
    </source>
</evidence>
<dbReference type="PANTHER" id="PTHR14110">
    <property type="entry name" value="MITOCHONDRIAL IMPORT INNER MEMBRANE TRANSLOCASE SUBUNIT TIM22"/>
    <property type="match status" value="1"/>
</dbReference>
<accession>A0A183C0T8</accession>